<dbReference type="SUPFAM" id="SSF52540">
    <property type="entry name" value="P-loop containing nucleoside triphosphate hydrolases"/>
    <property type="match status" value="1"/>
</dbReference>
<evidence type="ECO:0000259" key="11">
    <source>
        <dbReference type="PROSITE" id="PS50929"/>
    </source>
</evidence>
<dbReference type="InterPro" id="IPR039421">
    <property type="entry name" value="Type_1_exporter"/>
</dbReference>
<keyword evidence="4 9" id="KW-0812">Transmembrane</keyword>
<dbReference type="InterPro" id="IPR027417">
    <property type="entry name" value="P-loop_NTPase"/>
</dbReference>
<keyword evidence="13" id="KW-1185">Reference proteome</keyword>
<dbReference type="InterPro" id="IPR003593">
    <property type="entry name" value="AAA+_ATPase"/>
</dbReference>
<comment type="subcellular location">
    <subcellularLocation>
        <location evidence="1">Cell membrane</location>
        <topology evidence="1">Multi-pass membrane protein</topology>
    </subcellularLocation>
</comment>
<dbReference type="GO" id="GO:0005524">
    <property type="term" value="F:ATP binding"/>
    <property type="evidence" value="ECO:0007669"/>
    <property type="project" value="UniProtKB-KW"/>
</dbReference>
<dbReference type="SUPFAM" id="SSF90123">
    <property type="entry name" value="ABC transporter transmembrane region"/>
    <property type="match status" value="1"/>
</dbReference>
<reference evidence="12 13" key="1">
    <citation type="submission" date="2016-10" db="EMBL/GenBank/DDBJ databases">
        <authorList>
            <person name="de Groot N.N."/>
        </authorList>
    </citation>
    <scope>NUCLEOTIDE SEQUENCE [LARGE SCALE GENOMIC DNA]</scope>
    <source>
        <strain evidence="12 13">DSM 23310</strain>
    </source>
</reference>
<dbReference type="SMART" id="SM00382">
    <property type="entry name" value="AAA"/>
    <property type="match status" value="1"/>
</dbReference>
<sequence length="600" mass="68328">MKEIKKLFEFMTGYRKIYLLGMVCIILSQIFSMLSPLVVRTTIDSIIGDEVISSKIMKNIIDLWGGKFFLRNNIWLIGSIIVVITLLRGLFLYFKNTLSSKAAEHTTKKIRDLLYDHIQRLPYEYHIKAETGDLVQRCTSDVETIKRFLSIQLVEVAGSLFMVILVFYIMVSLNVKMALVSTITMPVIFAFAFIFFSKVKIVFQNSDEAEAELTTVLQENLTAVRVVKAFARQDYEIKKFDEKNKEYRNKSQKLINLLAVYWAVSDFLCFLQIGLVLVFGSFWAVRGDISLGTLVAFISYINMLLWPIRQMGRTLTDMGKAVVSVRRIEEILNQPIEILEEKGEKPAIHGNISFEKVWFGYDKANPVLKDISFTVKAGSTLALIGPTGSGKSSLVHLLSRLYDYDKGSIKIDDMELKDIDKKWIRKNVGIVLQEPFLYAKTIRDNIKLADPTIKDDKVYESAKIASVHKDIMSFDKGYDTYVGERGVSLSGGQKQRIAIARTIINNCPIVIFDDSLSAVDTETDIAIRKALKNRQSKSTTIIISHRIATVSEADMILVMDKGRIVQKGSHEELLKEEGLYKRIYQIQNPTEEFMDLNLRT</sequence>
<evidence type="ECO:0000256" key="6">
    <source>
        <dbReference type="ARBA" id="ARBA00022840"/>
    </source>
</evidence>
<dbReference type="Proteomes" id="UP000198828">
    <property type="component" value="Unassembled WGS sequence"/>
</dbReference>
<evidence type="ECO:0000256" key="9">
    <source>
        <dbReference type="SAM" id="Phobius"/>
    </source>
</evidence>
<dbReference type="EMBL" id="FNNG01000003">
    <property type="protein sequence ID" value="SDW67619.1"/>
    <property type="molecule type" value="Genomic_DNA"/>
</dbReference>
<dbReference type="InterPro" id="IPR036640">
    <property type="entry name" value="ABC1_TM_sf"/>
</dbReference>
<keyword evidence="7 9" id="KW-1133">Transmembrane helix</keyword>
<feature type="transmembrane region" description="Helical" evidence="9">
    <location>
        <begin position="177"/>
        <end position="196"/>
    </location>
</feature>
<dbReference type="RefSeq" id="WP_093751611.1">
    <property type="nucleotide sequence ID" value="NZ_BSYN01000004.1"/>
</dbReference>
<evidence type="ECO:0000256" key="3">
    <source>
        <dbReference type="ARBA" id="ARBA00022475"/>
    </source>
</evidence>
<evidence type="ECO:0000313" key="13">
    <source>
        <dbReference type="Proteomes" id="UP000198828"/>
    </source>
</evidence>
<evidence type="ECO:0000256" key="1">
    <source>
        <dbReference type="ARBA" id="ARBA00004651"/>
    </source>
</evidence>
<evidence type="ECO:0000256" key="7">
    <source>
        <dbReference type="ARBA" id="ARBA00022989"/>
    </source>
</evidence>
<dbReference type="Pfam" id="PF00005">
    <property type="entry name" value="ABC_tran"/>
    <property type="match status" value="1"/>
</dbReference>
<feature type="domain" description="ABC transmembrane type-1" evidence="11">
    <location>
        <begin position="19"/>
        <end position="320"/>
    </location>
</feature>
<dbReference type="InterPro" id="IPR003439">
    <property type="entry name" value="ABC_transporter-like_ATP-bd"/>
</dbReference>
<accession>A0A1H2VI92</accession>
<feature type="transmembrane region" description="Helical" evidence="9">
    <location>
        <begin position="289"/>
        <end position="308"/>
    </location>
</feature>
<dbReference type="Gene3D" id="3.40.50.300">
    <property type="entry name" value="P-loop containing nucleotide triphosphate hydrolases"/>
    <property type="match status" value="1"/>
</dbReference>
<keyword evidence="2" id="KW-0813">Transport</keyword>
<evidence type="ECO:0000313" key="12">
    <source>
        <dbReference type="EMBL" id="SDW67619.1"/>
    </source>
</evidence>
<dbReference type="PANTHER" id="PTHR43394">
    <property type="entry name" value="ATP-DEPENDENT PERMEASE MDL1, MITOCHONDRIAL"/>
    <property type="match status" value="1"/>
</dbReference>
<evidence type="ECO:0000256" key="8">
    <source>
        <dbReference type="ARBA" id="ARBA00023136"/>
    </source>
</evidence>
<dbReference type="GO" id="GO:0005886">
    <property type="term" value="C:plasma membrane"/>
    <property type="evidence" value="ECO:0007669"/>
    <property type="project" value="UniProtKB-SubCell"/>
</dbReference>
<protein>
    <submittedName>
        <fullName evidence="12">ATP-binding cassette, subfamily B</fullName>
    </submittedName>
</protein>
<evidence type="ECO:0000256" key="4">
    <source>
        <dbReference type="ARBA" id="ARBA00022692"/>
    </source>
</evidence>
<keyword evidence="6 12" id="KW-0067">ATP-binding</keyword>
<organism evidence="12 13">
    <name type="scientific">Tepidimicrobium xylanilyticum</name>
    <dbReference type="NCBI Taxonomy" id="1123352"/>
    <lineage>
        <taxon>Bacteria</taxon>
        <taxon>Bacillati</taxon>
        <taxon>Bacillota</taxon>
        <taxon>Tissierellia</taxon>
        <taxon>Tissierellales</taxon>
        <taxon>Tepidimicrobiaceae</taxon>
        <taxon>Tepidimicrobium</taxon>
    </lineage>
</organism>
<feature type="transmembrane region" description="Helical" evidence="9">
    <location>
        <begin position="20"/>
        <end position="39"/>
    </location>
</feature>
<evidence type="ECO:0000256" key="5">
    <source>
        <dbReference type="ARBA" id="ARBA00022741"/>
    </source>
</evidence>
<proteinExistence type="predicted"/>
<dbReference type="GO" id="GO:0016887">
    <property type="term" value="F:ATP hydrolysis activity"/>
    <property type="evidence" value="ECO:0007669"/>
    <property type="project" value="InterPro"/>
</dbReference>
<feature type="transmembrane region" description="Helical" evidence="9">
    <location>
        <begin position="74"/>
        <end position="94"/>
    </location>
</feature>
<dbReference type="CDD" id="cd18542">
    <property type="entry name" value="ABC_6TM_YknU_like"/>
    <property type="match status" value="1"/>
</dbReference>
<keyword evidence="8 9" id="KW-0472">Membrane</keyword>
<dbReference type="AlphaFoldDB" id="A0A1H2VI92"/>
<feature type="transmembrane region" description="Helical" evidence="9">
    <location>
        <begin position="153"/>
        <end position="171"/>
    </location>
</feature>
<dbReference type="PROSITE" id="PS50929">
    <property type="entry name" value="ABC_TM1F"/>
    <property type="match status" value="1"/>
</dbReference>
<dbReference type="OrthoDB" id="9762778at2"/>
<keyword evidence="5" id="KW-0547">Nucleotide-binding</keyword>
<dbReference type="Pfam" id="PF00664">
    <property type="entry name" value="ABC_membrane"/>
    <property type="match status" value="1"/>
</dbReference>
<gene>
    <name evidence="12" type="ORF">SAMN05660923_01109</name>
</gene>
<dbReference type="PROSITE" id="PS50893">
    <property type="entry name" value="ABC_TRANSPORTER_2"/>
    <property type="match status" value="1"/>
</dbReference>
<feature type="transmembrane region" description="Helical" evidence="9">
    <location>
        <begin position="254"/>
        <end position="283"/>
    </location>
</feature>
<dbReference type="FunFam" id="3.40.50.300:FF:000221">
    <property type="entry name" value="Multidrug ABC transporter ATP-binding protein"/>
    <property type="match status" value="1"/>
</dbReference>
<dbReference type="Gene3D" id="1.20.1560.10">
    <property type="entry name" value="ABC transporter type 1, transmembrane domain"/>
    <property type="match status" value="1"/>
</dbReference>
<name>A0A1H2VI92_9FIRM</name>
<dbReference type="GO" id="GO:0015421">
    <property type="term" value="F:ABC-type oligopeptide transporter activity"/>
    <property type="evidence" value="ECO:0007669"/>
    <property type="project" value="TreeGrafter"/>
</dbReference>
<dbReference type="PROSITE" id="PS00211">
    <property type="entry name" value="ABC_TRANSPORTER_1"/>
    <property type="match status" value="1"/>
</dbReference>
<feature type="domain" description="ABC transporter" evidence="10">
    <location>
        <begin position="352"/>
        <end position="586"/>
    </location>
</feature>
<dbReference type="PANTHER" id="PTHR43394:SF1">
    <property type="entry name" value="ATP-BINDING CASSETTE SUB-FAMILY B MEMBER 10, MITOCHONDRIAL"/>
    <property type="match status" value="1"/>
</dbReference>
<dbReference type="InterPro" id="IPR017871">
    <property type="entry name" value="ABC_transporter-like_CS"/>
</dbReference>
<keyword evidence="3" id="KW-1003">Cell membrane</keyword>
<evidence type="ECO:0000256" key="2">
    <source>
        <dbReference type="ARBA" id="ARBA00022448"/>
    </source>
</evidence>
<dbReference type="InterPro" id="IPR011527">
    <property type="entry name" value="ABC1_TM_dom"/>
</dbReference>
<evidence type="ECO:0000259" key="10">
    <source>
        <dbReference type="PROSITE" id="PS50893"/>
    </source>
</evidence>